<evidence type="ECO:0000256" key="4">
    <source>
        <dbReference type="ARBA" id="ARBA00022679"/>
    </source>
</evidence>
<evidence type="ECO:0000256" key="6">
    <source>
        <dbReference type="SAM" id="MobiDB-lite"/>
    </source>
</evidence>
<proteinExistence type="predicted"/>
<feature type="region of interest" description="Disordered" evidence="6">
    <location>
        <begin position="1"/>
        <end position="24"/>
    </location>
</feature>
<accession>A0AAN6JRX2</accession>
<feature type="transmembrane region" description="Helical" evidence="7">
    <location>
        <begin position="73"/>
        <end position="96"/>
    </location>
</feature>
<feature type="transmembrane region" description="Helical" evidence="7">
    <location>
        <begin position="604"/>
        <end position="622"/>
    </location>
</feature>
<feature type="compositionally biased region" description="Polar residues" evidence="6">
    <location>
        <begin position="709"/>
        <end position="725"/>
    </location>
</feature>
<keyword evidence="5 7" id="KW-0472">Membrane</keyword>
<feature type="region of interest" description="Disordered" evidence="6">
    <location>
        <begin position="831"/>
        <end position="851"/>
    </location>
</feature>
<keyword evidence="3" id="KW-0328">Glycosyltransferase</keyword>
<evidence type="ECO:0000256" key="7">
    <source>
        <dbReference type="SAM" id="Phobius"/>
    </source>
</evidence>
<dbReference type="GO" id="GO:0085029">
    <property type="term" value="P:extracellular matrix assembly"/>
    <property type="evidence" value="ECO:0007669"/>
    <property type="project" value="TreeGrafter"/>
</dbReference>
<feature type="transmembrane region" description="Helical" evidence="7">
    <location>
        <begin position="475"/>
        <end position="492"/>
    </location>
</feature>
<gene>
    <name evidence="8" type="ORF">OC846_003579</name>
</gene>
<evidence type="ECO:0000256" key="5">
    <source>
        <dbReference type="ARBA" id="ARBA00023136"/>
    </source>
</evidence>
<dbReference type="AlphaFoldDB" id="A0AAN6JRX2"/>
<reference evidence="8" key="1">
    <citation type="journal article" date="2023" name="PhytoFront">
        <title>Draft Genome Resources of Seven Strains of Tilletia horrida, Causal Agent of Kernel Smut of Rice.</title>
        <authorList>
            <person name="Khanal S."/>
            <person name="Antony Babu S."/>
            <person name="Zhou X.G."/>
        </authorList>
    </citation>
    <scope>NUCLEOTIDE SEQUENCE</scope>
    <source>
        <strain evidence="8">TX6</strain>
    </source>
</reference>
<dbReference type="InterPro" id="IPR029044">
    <property type="entry name" value="Nucleotide-diphossugar_trans"/>
</dbReference>
<dbReference type="Gene3D" id="3.90.550.10">
    <property type="entry name" value="Spore Coat Polysaccharide Biosynthesis Protein SpsA, Chain A"/>
    <property type="match status" value="1"/>
</dbReference>
<dbReference type="PANTHER" id="PTHR22913:SF12">
    <property type="entry name" value="MANNURONAN SYNTHASE"/>
    <property type="match status" value="1"/>
</dbReference>
<keyword evidence="7" id="KW-1133">Transmembrane helix</keyword>
<evidence type="ECO:0000313" key="8">
    <source>
        <dbReference type="EMBL" id="KAK0550647.1"/>
    </source>
</evidence>
<protein>
    <recommendedName>
        <fullName evidence="10">Glycosyltransferase 2-like domain-containing protein</fullName>
    </recommendedName>
</protein>
<sequence length="952" mass="106830">MEKSSDPSPTYHYEPGTDHHAPAALFEPPQRKKLRVSFLTIILKFALSIGLLAALIVGYVLGLKVIHVGPVAVGLYGVVLVADFLVQLTCALANRVSVNRIVAARRALVSENIFADKPFTPVSTPPLMHPEASISIAVVGYREDDEAWRLCLRSIQQQTMRPRQVIAVVDGNEAPDLKMANAFSDEYAGQNTALIHLPVLLSDIHKSVFRESLQRQGYKAPGFFTKAGRWLKGSYSPQEEIAFTEAREAVIQQVEAWEYEFKISSYDSVCFSQPHGHKRTAMFTAFCVAMYASNTRDAIFTTDSDTLLQKDALDEMYVLLDSDPHIGGVTADVKIFNRAESWLARFCSIRYWFAFNIERGCQSFWRCVGCISGPMGLYRAYDMDAILGKWNMQTFGGKETTFGDDRHLTNQLLAHGLKTRYTHRTWCESESPTSFVRWIKQQTRWSKSFFREAFWFPSSFLYQQWWMTVEVTKQALYPFILISTITLFMFASDSVWRPVAWLTTMVGVAFIKSVIGAIVAADLWMICFTGYCVIYFFGLLPSKIYALFTMAQTTWGTSARSASEMKKGETFSERTFHVGFLVIWYTFLSTGMAFFTYRCLIHDPIVLCFAPLGLIPGLLLYVELFQNRIRLARQASKSGPASNHMTISNPVPTQPSHNVLRKPCRPDRPTHGQSGFTSVDLVNNDNMNSIGYTPSMTEMDFSDGHPLSSRPSLDGTSTLNNNSGVYLTPDQDGSTDKLSIDDLPEMERHYSYRPGQLVPISQPQTAERVVQTQFPGARSAPSPAYNARHDRMQDAVSEHDLCSPTLPGSTELPPRFSMSHEVPAATRLAGSVVKRSTRRSSGYGHQSPDLQRTAALYPGGESLPKLAMHAAARLLEDQERQTWQQQQQAPHYFDVGKVQPFDEASMAIRQDQVFHSLQRERRGLDHDFDPAPFDVTTAPLPSLPALAIVGHV</sequence>
<comment type="caution">
    <text evidence="8">The sequence shown here is derived from an EMBL/GenBank/DDBJ whole genome shotgun (WGS) entry which is preliminary data.</text>
</comment>
<feature type="region of interest" description="Disordered" evidence="6">
    <location>
        <begin position="636"/>
        <end position="737"/>
    </location>
</feature>
<comment type="subcellular location">
    <subcellularLocation>
        <location evidence="1">Cell membrane</location>
    </subcellularLocation>
</comment>
<evidence type="ECO:0000256" key="2">
    <source>
        <dbReference type="ARBA" id="ARBA00022475"/>
    </source>
</evidence>
<keyword evidence="7" id="KW-0812">Transmembrane</keyword>
<dbReference type="GO" id="GO:0050501">
    <property type="term" value="F:hyaluronan synthase activity"/>
    <property type="evidence" value="ECO:0007669"/>
    <property type="project" value="TreeGrafter"/>
</dbReference>
<dbReference type="GO" id="GO:0030213">
    <property type="term" value="P:hyaluronan biosynthetic process"/>
    <property type="evidence" value="ECO:0007669"/>
    <property type="project" value="TreeGrafter"/>
</dbReference>
<feature type="transmembrane region" description="Helical" evidence="7">
    <location>
        <begin position="498"/>
        <end position="521"/>
    </location>
</feature>
<evidence type="ECO:0000313" key="9">
    <source>
        <dbReference type="Proteomes" id="UP001176517"/>
    </source>
</evidence>
<feature type="compositionally biased region" description="Polar residues" evidence="6">
    <location>
        <begin position="636"/>
        <end position="657"/>
    </location>
</feature>
<feature type="compositionally biased region" description="Polar residues" evidence="6">
    <location>
        <begin position="839"/>
        <end position="850"/>
    </location>
</feature>
<dbReference type="PANTHER" id="PTHR22913">
    <property type="entry name" value="HYALURONAN SYNTHASE"/>
    <property type="match status" value="1"/>
</dbReference>
<feature type="compositionally biased region" description="Polar residues" evidence="6">
    <location>
        <begin position="671"/>
        <end position="696"/>
    </location>
</feature>
<evidence type="ECO:0000256" key="1">
    <source>
        <dbReference type="ARBA" id="ARBA00004236"/>
    </source>
</evidence>
<dbReference type="SUPFAM" id="SSF53448">
    <property type="entry name" value="Nucleotide-diphospho-sugar transferases"/>
    <property type="match status" value="1"/>
</dbReference>
<keyword evidence="2" id="KW-1003">Cell membrane</keyword>
<evidence type="ECO:0000256" key="3">
    <source>
        <dbReference type="ARBA" id="ARBA00022676"/>
    </source>
</evidence>
<dbReference type="EMBL" id="JAPDMZ010000089">
    <property type="protein sequence ID" value="KAK0550647.1"/>
    <property type="molecule type" value="Genomic_DNA"/>
</dbReference>
<dbReference type="Proteomes" id="UP001176517">
    <property type="component" value="Unassembled WGS sequence"/>
</dbReference>
<organism evidence="8 9">
    <name type="scientific">Tilletia horrida</name>
    <dbReference type="NCBI Taxonomy" id="155126"/>
    <lineage>
        <taxon>Eukaryota</taxon>
        <taxon>Fungi</taxon>
        <taxon>Dikarya</taxon>
        <taxon>Basidiomycota</taxon>
        <taxon>Ustilaginomycotina</taxon>
        <taxon>Exobasidiomycetes</taxon>
        <taxon>Tilletiales</taxon>
        <taxon>Tilletiaceae</taxon>
        <taxon>Tilletia</taxon>
    </lineage>
</organism>
<feature type="transmembrane region" description="Helical" evidence="7">
    <location>
        <begin position="575"/>
        <end position="597"/>
    </location>
</feature>
<dbReference type="Pfam" id="PF13641">
    <property type="entry name" value="Glyco_tranf_2_3"/>
    <property type="match status" value="1"/>
</dbReference>
<feature type="transmembrane region" description="Helical" evidence="7">
    <location>
        <begin position="41"/>
        <end position="61"/>
    </location>
</feature>
<dbReference type="GO" id="GO:0005886">
    <property type="term" value="C:plasma membrane"/>
    <property type="evidence" value="ECO:0007669"/>
    <property type="project" value="UniProtKB-SubCell"/>
</dbReference>
<keyword evidence="9" id="KW-1185">Reference proteome</keyword>
<evidence type="ECO:0008006" key="10">
    <source>
        <dbReference type="Google" id="ProtNLM"/>
    </source>
</evidence>
<feature type="transmembrane region" description="Helical" evidence="7">
    <location>
        <begin position="533"/>
        <end position="555"/>
    </location>
</feature>
<keyword evidence="4" id="KW-0808">Transferase</keyword>
<name>A0AAN6JRX2_9BASI</name>